<feature type="transmembrane region" description="Helical" evidence="6">
    <location>
        <begin position="78"/>
        <end position="104"/>
    </location>
</feature>
<evidence type="ECO:0000313" key="8">
    <source>
        <dbReference type="EMBL" id="GIJ51186.1"/>
    </source>
</evidence>
<evidence type="ECO:0000313" key="9">
    <source>
        <dbReference type="Proteomes" id="UP000619260"/>
    </source>
</evidence>
<keyword evidence="2 6" id="KW-0812">Transmembrane</keyword>
<keyword evidence="4 6" id="KW-0472">Membrane</keyword>
<dbReference type="Proteomes" id="UP000619260">
    <property type="component" value="Unassembled WGS sequence"/>
</dbReference>
<name>A0A8J3YWR7_9ACTN</name>
<evidence type="ECO:0000259" key="7">
    <source>
        <dbReference type="Pfam" id="PF00924"/>
    </source>
</evidence>
<dbReference type="Gene3D" id="2.30.30.60">
    <property type="match status" value="1"/>
</dbReference>
<proteinExistence type="predicted"/>
<evidence type="ECO:0000256" key="3">
    <source>
        <dbReference type="ARBA" id="ARBA00022989"/>
    </source>
</evidence>
<dbReference type="GO" id="GO:0016020">
    <property type="term" value="C:membrane"/>
    <property type="evidence" value="ECO:0007669"/>
    <property type="project" value="UniProtKB-SubCell"/>
</dbReference>
<evidence type="ECO:0000256" key="6">
    <source>
        <dbReference type="SAM" id="Phobius"/>
    </source>
</evidence>
<organism evidence="8 9">
    <name type="scientific">Virgisporangium aliadipatigenens</name>
    <dbReference type="NCBI Taxonomy" id="741659"/>
    <lineage>
        <taxon>Bacteria</taxon>
        <taxon>Bacillati</taxon>
        <taxon>Actinomycetota</taxon>
        <taxon>Actinomycetes</taxon>
        <taxon>Micromonosporales</taxon>
        <taxon>Micromonosporaceae</taxon>
        <taxon>Virgisporangium</taxon>
    </lineage>
</organism>
<feature type="compositionally biased region" description="Basic and acidic residues" evidence="5">
    <location>
        <begin position="402"/>
        <end position="429"/>
    </location>
</feature>
<feature type="compositionally biased region" description="Basic and acidic residues" evidence="5">
    <location>
        <begin position="358"/>
        <end position="385"/>
    </location>
</feature>
<dbReference type="InterPro" id="IPR023408">
    <property type="entry name" value="MscS_beta-dom_sf"/>
</dbReference>
<dbReference type="InterPro" id="IPR010920">
    <property type="entry name" value="LSM_dom_sf"/>
</dbReference>
<dbReference type="PANTHER" id="PTHR30566">
    <property type="entry name" value="YNAI-RELATED MECHANOSENSITIVE ION CHANNEL"/>
    <property type="match status" value="1"/>
</dbReference>
<evidence type="ECO:0000256" key="4">
    <source>
        <dbReference type="ARBA" id="ARBA00023136"/>
    </source>
</evidence>
<dbReference type="PANTHER" id="PTHR30566:SF25">
    <property type="entry name" value="INNER MEMBRANE PROTEIN"/>
    <property type="match status" value="1"/>
</dbReference>
<evidence type="ECO:0000256" key="5">
    <source>
        <dbReference type="SAM" id="MobiDB-lite"/>
    </source>
</evidence>
<dbReference type="AlphaFoldDB" id="A0A8J3YWR7"/>
<protein>
    <recommendedName>
        <fullName evidence="7">Mechanosensitive ion channel MscS domain-containing protein</fullName>
    </recommendedName>
</protein>
<keyword evidence="9" id="KW-1185">Reference proteome</keyword>
<accession>A0A8J3YWR7</accession>
<gene>
    <name evidence="8" type="ORF">Val02_80720</name>
</gene>
<evidence type="ECO:0000256" key="1">
    <source>
        <dbReference type="ARBA" id="ARBA00004370"/>
    </source>
</evidence>
<evidence type="ECO:0000256" key="2">
    <source>
        <dbReference type="ARBA" id="ARBA00022692"/>
    </source>
</evidence>
<dbReference type="SUPFAM" id="SSF50182">
    <property type="entry name" value="Sm-like ribonucleoproteins"/>
    <property type="match status" value="1"/>
</dbReference>
<comment type="subcellular location">
    <subcellularLocation>
        <location evidence="1">Membrane</location>
    </subcellularLocation>
</comment>
<dbReference type="GO" id="GO:0055085">
    <property type="term" value="P:transmembrane transport"/>
    <property type="evidence" value="ECO:0007669"/>
    <property type="project" value="InterPro"/>
</dbReference>
<feature type="transmembrane region" description="Helical" evidence="6">
    <location>
        <begin position="125"/>
        <end position="146"/>
    </location>
</feature>
<feature type="transmembrane region" description="Helical" evidence="6">
    <location>
        <begin position="50"/>
        <end position="66"/>
    </location>
</feature>
<dbReference type="Gene3D" id="1.10.287.1260">
    <property type="match status" value="1"/>
</dbReference>
<reference evidence="8" key="1">
    <citation type="submission" date="2021-01" db="EMBL/GenBank/DDBJ databases">
        <title>Whole genome shotgun sequence of Virgisporangium aliadipatigenens NBRC 105644.</title>
        <authorList>
            <person name="Komaki H."/>
            <person name="Tamura T."/>
        </authorList>
    </citation>
    <scope>NUCLEOTIDE SEQUENCE</scope>
    <source>
        <strain evidence="8">NBRC 105644</strain>
    </source>
</reference>
<comment type="caution">
    <text evidence="8">The sequence shown here is derived from an EMBL/GenBank/DDBJ whole genome shotgun (WGS) entry which is preliminary data.</text>
</comment>
<dbReference type="InterPro" id="IPR006685">
    <property type="entry name" value="MscS_channel_2nd"/>
</dbReference>
<keyword evidence="3 6" id="KW-1133">Transmembrane helix</keyword>
<feature type="transmembrane region" description="Helical" evidence="6">
    <location>
        <begin position="6"/>
        <end position="29"/>
    </location>
</feature>
<dbReference type="EMBL" id="BOPF01000045">
    <property type="protein sequence ID" value="GIJ51186.1"/>
    <property type="molecule type" value="Genomic_DNA"/>
</dbReference>
<sequence>MSDALVPIGLGLATLVVGFLVLYLLRLILRRAARRTQVAAALSKHGRKPAHLAVVALAAHLTIVGLPRADWHRAAQHVLLLVDIALLAWGAAAVLAIVIDLALPRFRTDVRDNRNARRIHTQVSVMQRMGVAGITVLAVGAMLLTFPAFRGAGASVLASAGIAGVIAGFAAQSLLGNVIAGMQLVFSDAVRLDDVVVVEQQWGRVEEITLTYVVVRIWDDRRLVLPTSYFLSTPFENWTRTEAAVIGAVELDVDWCVPMEPMRAQLERTVKENERWDGRVCALQVTDATGSQVRVRALVSAGDAPTLWDLRCDVREDLVTWLRTTHPDALPRVRAEIDGSVLPQIAPGPQPHRHDHPRHQEQDAEHRDDDHGGDRAGDDGEHQVDGAEDGQGQEEQPPLRHLVGDRHQEGLAALTKKDAVLRDRRDQQS</sequence>
<feature type="domain" description="Mechanosensitive ion channel MscS" evidence="7">
    <location>
        <begin position="174"/>
        <end position="240"/>
    </location>
</feature>
<feature type="region of interest" description="Disordered" evidence="5">
    <location>
        <begin position="342"/>
        <end position="429"/>
    </location>
</feature>
<feature type="transmembrane region" description="Helical" evidence="6">
    <location>
        <begin position="152"/>
        <end position="175"/>
    </location>
</feature>
<dbReference type="Pfam" id="PF00924">
    <property type="entry name" value="MS_channel_2nd"/>
    <property type="match status" value="1"/>
</dbReference>